<comment type="caution">
    <text evidence="6">The sequence shown here is derived from an EMBL/GenBank/DDBJ whole genome shotgun (WGS) entry which is preliminary data.</text>
</comment>
<feature type="region of interest" description="Disordered" evidence="4">
    <location>
        <begin position="213"/>
        <end position="258"/>
    </location>
</feature>
<dbReference type="PRINTS" id="PR01790">
    <property type="entry name" value="SMP30FAMILY"/>
</dbReference>
<dbReference type="GO" id="GO:0019853">
    <property type="term" value="P:L-ascorbic acid biosynthetic process"/>
    <property type="evidence" value="ECO:0007669"/>
    <property type="project" value="TreeGrafter"/>
</dbReference>
<organism evidence="6 7">
    <name type="scientific">Acidisphaera rubrifaciens HS-AP3</name>
    <dbReference type="NCBI Taxonomy" id="1231350"/>
    <lineage>
        <taxon>Bacteria</taxon>
        <taxon>Pseudomonadati</taxon>
        <taxon>Pseudomonadota</taxon>
        <taxon>Alphaproteobacteria</taxon>
        <taxon>Acetobacterales</taxon>
        <taxon>Acetobacteraceae</taxon>
        <taxon>Acidisphaera</taxon>
    </lineage>
</organism>
<evidence type="ECO:0000259" key="5">
    <source>
        <dbReference type="Pfam" id="PF08450"/>
    </source>
</evidence>
<dbReference type="Pfam" id="PF08450">
    <property type="entry name" value="SGL"/>
    <property type="match status" value="1"/>
</dbReference>
<name>A0A0D6P3Z9_9PROT</name>
<feature type="binding site" evidence="3">
    <location>
        <position position="54"/>
    </location>
    <ligand>
        <name>substrate</name>
    </ligand>
</feature>
<evidence type="ECO:0000256" key="1">
    <source>
        <dbReference type="ARBA" id="ARBA00008853"/>
    </source>
</evidence>
<keyword evidence="3" id="KW-0862">Zinc</keyword>
<evidence type="ECO:0000313" key="7">
    <source>
        <dbReference type="Proteomes" id="UP000032680"/>
    </source>
</evidence>
<evidence type="ECO:0000256" key="4">
    <source>
        <dbReference type="SAM" id="MobiDB-lite"/>
    </source>
</evidence>
<evidence type="ECO:0000256" key="3">
    <source>
        <dbReference type="PIRSR" id="PIRSR605511-2"/>
    </source>
</evidence>
<feature type="active site" description="Proton donor/acceptor" evidence="2">
    <location>
        <position position="157"/>
    </location>
</feature>
<feature type="domain" description="SMP-30/Gluconolactonase/LRE-like region" evidence="5">
    <location>
        <begin position="3"/>
        <end position="214"/>
    </location>
</feature>
<keyword evidence="7" id="KW-1185">Reference proteome</keyword>
<dbReference type="InterPro" id="IPR013658">
    <property type="entry name" value="SGL"/>
</dbReference>
<accession>A0A0D6P3Z9</accession>
<dbReference type="Gene3D" id="2.120.10.30">
    <property type="entry name" value="TolB, C-terminal domain"/>
    <property type="match status" value="1"/>
</dbReference>
<proteinExistence type="inferred from homology"/>
<feature type="binding site" evidence="3">
    <location>
        <position position="56"/>
    </location>
    <ligand>
        <name>substrate</name>
    </ligand>
</feature>
<protein>
    <submittedName>
        <fullName evidence="6">Gluconolaconase/LRE domain protein</fullName>
    </submittedName>
</protein>
<dbReference type="InterPro" id="IPR005511">
    <property type="entry name" value="SMP-30"/>
</dbReference>
<dbReference type="AlphaFoldDB" id="A0A0D6P3Z9"/>
<dbReference type="GO" id="GO:0004341">
    <property type="term" value="F:gluconolactonase activity"/>
    <property type="evidence" value="ECO:0007669"/>
    <property type="project" value="TreeGrafter"/>
</dbReference>
<dbReference type="InterPro" id="IPR011042">
    <property type="entry name" value="6-blade_b-propeller_TolB-like"/>
</dbReference>
<evidence type="ECO:0000313" key="6">
    <source>
        <dbReference type="EMBL" id="GAN76382.1"/>
    </source>
</evidence>
<comment type="similarity">
    <text evidence="1">Belongs to the SMP-30/CGR1 family.</text>
</comment>
<dbReference type="Proteomes" id="UP000032680">
    <property type="component" value="Unassembled WGS sequence"/>
</dbReference>
<dbReference type="PANTHER" id="PTHR10907">
    <property type="entry name" value="REGUCALCIN"/>
    <property type="match status" value="1"/>
</dbReference>
<feature type="binding site" evidence="3">
    <location>
        <position position="107"/>
    </location>
    <ligand>
        <name>a divalent metal cation</name>
        <dbReference type="ChEBI" id="CHEBI:60240"/>
    </ligand>
</feature>
<keyword evidence="3" id="KW-0479">Metal-binding</keyword>
<gene>
    <name evidence="6" type="ORF">Asru_0088_05</name>
</gene>
<dbReference type="OrthoDB" id="2633250at2"/>
<sequence length="258" mass="28147">MVRTWRLPADIGAFALTRDRADAIVALRSGLFRLGLRTGDLAPLAPPFDPRLHRFNEGAPDSHGRFWLGTMFDPIGPPQAPPEPARLHSFTLGDGLHPQPDAAEFHNGMAWSPDKTVFYLAHSRRRTVSAFPFDVGNGRQGTPRRFVTTPPALGVRDGAAVDAEGGYWCALHGGWCLHRYGPAGRLDRRMRLPVSQPTMCAFAGRDLDLLIATARSPDDPPPAPRYPPDLRQQARRRPDRNGTAQSAPGAREGAISAG</sequence>
<dbReference type="PANTHER" id="PTHR10907:SF47">
    <property type="entry name" value="REGUCALCIN"/>
    <property type="match status" value="1"/>
</dbReference>
<comment type="cofactor">
    <cofactor evidence="3">
        <name>Zn(2+)</name>
        <dbReference type="ChEBI" id="CHEBI:29105"/>
    </cofactor>
    <text evidence="3">Binds 1 divalent metal cation per subunit.</text>
</comment>
<reference evidence="6 7" key="1">
    <citation type="submission" date="2012-11" db="EMBL/GenBank/DDBJ databases">
        <title>Whole genome sequence of Acidisphaera rubrifaciens HS-AP3.</title>
        <authorList>
            <person name="Azuma Y."/>
            <person name="Higashiura N."/>
            <person name="Hirakawa H."/>
            <person name="Matsushita K."/>
        </authorList>
    </citation>
    <scope>NUCLEOTIDE SEQUENCE [LARGE SCALE GENOMIC DNA]</scope>
    <source>
        <strain evidence="6 7">HS-AP3</strain>
    </source>
</reference>
<dbReference type="GO" id="GO:0005509">
    <property type="term" value="F:calcium ion binding"/>
    <property type="evidence" value="ECO:0007669"/>
    <property type="project" value="TreeGrafter"/>
</dbReference>
<feature type="binding site" evidence="3">
    <location>
        <position position="157"/>
    </location>
    <ligand>
        <name>a divalent metal cation</name>
        <dbReference type="ChEBI" id="CHEBI:60240"/>
    </ligand>
</feature>
<evidence type="ECO:0000256" key="2">
    <source>
        <dbReference type="PIRSR" id="PIRSR605511-1"/>
    </source>
</evidence>
<dbReference type="SUPFAM" id="SSF63829">
    <property type="entry name" value="Calcium-dependent phosphotriesterase"/>
    <property type="match status" value="1"/>
</dbReference>
<dbReference type="EMBL" id="BANB01000088">
    <property type="protein sequence ID" value="GAN76382.1"/>
    <property type="molecule type" value="Genomic_DNA"/>
</dbReference>